<proteinExistence type="predicted"/>
<protein>
    <submittedName>
        <fullName evidence="1">Uncharacterized protein</fullName>
    </submittedName>
</protein>
<sequence>MEIDSLRQEIQKRDDVCHAKGCTGTSTATVENVCSDEFFSSTSGIGSAGVQSLPNSSTILRTTWRSAIWTDIDPPLGDFVNNLFASGGTGHNSNKLGAIK</sequence>
<organism evidence="1 2">
    <name type="scientific">Paspalum notatum var. saurae</name>
    <dbReference type="NCBI Taxonomy" id="547442"/>
    <lineage>
        <taxon>Eukaryota</taxon>
        <taxon>Viridiplantae</taxon>
        <taxon>Streptophyta</taxon>
        <taxon>Embryophyta</taxon>
        <taxon>Tracheophyta</taxon>
        <taxon>Spermatophyta</taxon>
        <taxon>Magnoliopsida</taxon>
        <taxon>Liliopsida</taxon>
        <taxon>Poales</taxon>
        <taxon>Poaceae</taxon>
        <taxon>PACMAD clade</taxon>
        <taxon>Panicoideae</taxon>
        <taxon>Andropogonodae</taxon>
        <taxon>Paspaleae</taxon>
        <taxon>Paspalinae</taxon>
        <taxon>Paspalum</taxon>
    </lineage>
</organism>
<gene>
    <name evidence="1" type="ORF">U9M48_043507</name>
</gene>
<dbReference type="EMBL" id="CP144754">
    <property type="protein sequence ID" value="WVZ98022.1"/>
    <property type="molecule type" value="Genomic_DNA"/>
</dbReference>
<reference evidence="1 2" key="1">
    <citation type="submission" date="2024-02" db="EMBL/GenBank/DDBJ databases">
        <title>High-quality chromosome-scale genome assembly of Pensacola bahiagrass (Paspalum notatum Flugge var. saurae).</title>
        <authorList>
            <person name="Vega J.M."/>
            <person name="Podio M."/>
            <person name="Orjuela J."/>
            <person name="Siena L.A."/>
            <person name="Pessino S.C."/>
            <person name="Combes M.C."/>
            <person name="Mariac C."/>
            <person name="Albertini E."/>
            <person name="Pupilli F."/>
            <person name="Ortiz J.P.A."/>
            <person name="Leblanc O."/>
        </authorList>
    </citation>
    <scope>NUCLEOTIDE SEQUENCE [LARGE SCALE GENOMIC DNA]</scope>
    <source>
        <strain evidence="1">R1</strain>
        <tissue evidence="1">Leaf</tissue>
    </source>
</reference>
<dbReference type="AlphaFoldDB" id="A0AAQ3XIN5"/>
<dbReference type="Proteomes" id="UP001341281">
    <property type="component" value="Chromosome 10"/>
</dbReference>
<evidence type="ECO:0000313" key="2">
    <source>
        <dbReference type="Proteomes" id="UP001341281"/>
    </source>
</evidence>
<keyword evidence="2" id="KW-1185">Reference proteome</keyword>
<evidence type="ECO:0000313" key="1">
    <source>
        <dbReference type="EMBL" id="WVZ98022.1"/>
    </source>
</evidence>
<name>A0AAQ3XIN5_PASNO</name>
<accession>A0AAQ3XIN5</accession>